<feature type="region of interest" description="Disordered" evidence="15">
    <location>
        <begin position="2067"/>
        <end position="2088"/>
    </location>
</feature>
<evidence type="ECO:0000256" key="2">
    <source>
        <dbReference type="ARBA" id="ARBA00009453"/>
    </source>
</evidence>
<dbReference type="InterPro" id="IPR000699">
    <property type="entry name" value="RIH_dom"/>
</dbReference>
<dbReference type="SUPFAM" id="SSF82109">
    <property type="entry name" value="MIR domain"/>
    <property type="match status" value="2"/>
</dbReference>
<feature type="region of interest" description="Disordered" evidence="15">
    <location>
        <begin position="2113"/>
        <end position="2134"/>
    </location>
</feature>
<evidence type="ECO:0000256" key="9">
    <source>
        <dbReference type="ARBA" id="ARBA00023136"/>
    </source>
</evidence>
<dbReference type="Gene3D" id="1.10.287.70">
    <property type="match status" value="1"/>
</dbReference>
<dbReference type="GO" id="GO:0030667">
    <property type="term" value="C:secretory granule membrane"/>
    <property type="evidence" value="ECO:0007669"/>
    <property type="project" value="TreeGrafter"/>
</dbReference>
<keyword evidence="8 13" id="KW-0406">Ion transport</keyword>
<feature type="domain" description="MIR" evidence="16">
    <location>
        <begin position="224"/>
        <end position="278"/>
    </location>
</feature>
<dbReference type="PANTHER" id="PTHR13715">
    <property type="entry name" value="RYANODINE RECEPTOR AND IP3 RECEPTOR"/>
    <property type="match status" value="1"/>
</dbReference>
<keyword evidence="6 13" id="KW-0256">Endoplasmic reticulum</keyword>
<dbReference type="InterPro" id="IPR014821">
    <property type="entry name" value="Ins145_P3_rcpt"/>
</dbReference>
<protein>
    <recommendedName>
        <fullName evidence="13">Inositol 1,4,5-trisphosphate receptor</fullName>
    </recommendedName>
</protein>
<dbReference type="PROSITE" id="PS50919">
    <property type="entry name" value="MIR"/>
    <property type="match status" value="3"/>
</dbReference>
<keyword evidence="11 13" id="KW-1071">Ligand-gated ion channel</keyword>
<dbReference type="GO" id="GO:0005789">
    <property type="term" value="C:endoplasmic reticulum membrane"/>
    <property type="evidence" value="ECO:0007669"/>
    <property type="project" value="UniProtKB-SubCell"/>
</dbReference>
<feature type="transmembrane region" description="Helical" evidence="13">
    <location>
        <begin position="2643"/>
        <end position="2669"/>
    </location>
</feature>
<comment type="caution">
    <text evidence="17">The sequence shown here is derived from an EMBL/GenBank/DDBJ whole genome shotgun (WGS) entry which is preliminary data.</text>
</comment>
<evidence type="ECO:0000256" key="10">
    <source>
        <dbReference type="ARBA" id="ARBA00023170"/>
    </source>
</evidence>
<comment type="similarity">
    <text evidence="2 13">Belongs to the InsP3 receptor family.</text>
</comment>
<dbReference type="GO" id="GO:0016529">
    <property type="term" value="C:sarcoplasmic reticulum"/>
    <property type="evidence" value="ECO:0007669"/>
    <property type="project" value="TreeGrafter"/>
</dbReference>
<dbReference type="InterPro" id="IPR015925">
    <property type="entry name" value="Ryanodine_IP3_receptor"/>
</dbReference>
<dbReference type="Pfam" id="PF08454">
    <property type="entry name" value="RIH_assoc"/>
    <property type="match status" value="1"/>
</dbReference>
<dbReference type="GO" id="GO:0070679">
    <property type="term" value="F:inositol 1,4,5 trisphosphate binding"/>
    <property type="evidence" value="ECO:0007669"/>
    <property type="project" value="UniProtKB-UniRule"/>
</dbReference>
<keyword evidence="13" id="KW-0109">Calcium transport</keyword>
<dbReference type="GO" id="GO:0035091">
    <property type="term" value="F:phosphatidylinositol binding"/>
    <property type="evidence" value="ECO:0007669"/>
    <property type="project" value="TreeGrafter"/>
</dbReference>
<proteinExistence type="inferred from homology"/>
<dbReference type="Pfam" id="PF08709">
    <property type="entry name" value="Ins145_P3_rec"/>
    <property type="match status" value="1"/>
</dbReference>
<evidence type="ECO:0000256" key="14">
    <source>
        <dbReference type="SAM" id="Coils"/>
    </source>
</evidence>
<dbReference type="Pfam" id="PF02815">
    <property type="entry name" value="MIR"/>
    <property type="match status" value="1"/>
</dbReference>
<feature type="region of interest" description="Disordered" evidence="15">
    <location>
        <begin position="1066"/>
        <end position="1100"/>
    </location>
</feature>
<comment type="function">
    <text evidence="13">Receptor for inositol 1,4,5-trisphosphate, a second messenger that mediates the release of intracellular calcium.</text>
</comment>
<evidence type="ECO:0000256" key="6">
    <source>
        <dbReference type="ARBA" id="ARBA00022824"/>
    </source>
</evidence>
<feature type="transmembrane region" description="Helical" evidence="13">
    <location>
        <begin position="2515"/>
        <end position="2536"/>
    </location>
</feature>
<gene>
    <name evidence="17" type="ORF">BXYJ_LOCUS9806</name>
</gene>
<feature type="compositionally biased region" description="Low complexity" evidence="15">
    <location>
        <begin position="1068"/>
        <end position="1083"/>
    </location>
</feature>
<dbReference type="InterPro" id="IPR000493">
    <property type="entry name" value="InsP3_rcpt"/>
</dbReference>
<feature type="transmembrane region" description="Helical" evidence="13">
    <location>
        <begin position="2689"/>
        <end position="2714"/>
    </location>
</feature>
<sequence>MSRSPSVRICVQDEEIDLISIDKVPPHRGSITPPGTILSPPTKRRRTWTHRRKLFAKRQCQGDCLVDLERWHVSPTLLNDPLYSSVMDDRLLQLRERFSQAASTDAFHSTHLRIGDVVSLFALDPNGGSADRKHEGFLSTLGLVDDRLIVEEGNGGLQNPPKTFRDCLFRICPVNRYAAQKQYWTEQKKSCLNEPYDEEMLKKLIVAAEKEREQNDLEYRKMMGSAIQYGSAIQLLHVKSDKYVTMQRNSPARQERNAMRVYLDRTGNEGSWFTVEPVYKHVAIGDNVMSGERICLIPYTTGHTNTSNNNQPKLQLHLSHFRLHDHDIGWEVNCLNELTEWQVNVYLQFDENRPDNVKSGDVVRLFHADQQTFLTLDKNPKTKRDVVFLRMTNRSSATDATSSRALWEIQVYNKEMAFRGGAATWRRQIKFKHLATDLYLSAVPMSMAQQIATERRASGIRVQLSIDSSFDSRGEDEPYVLVPSSADDSITEKDTLFLLDPCAKTSTKEARVPINSFVRLQHMETSRWLHTTDPALKQNLYYTSKNEKGWVKVVCEHTKIDKEAFALSPVSPNEVRDLDFANDACRALDQFINVIKSGKTVGKEPINFTMQLLIECIYFVTNTTNHMTDPLNIIDFEPTRDRQKLLREQGVLGKVFDLLKAPFLPRQGVGEVAPLLASPQELMENRNEVFRRMFQLCYSLLRYSQVRYRKNQEFLAEKFDQIQEQIGFNLLAEDTMTAVLHNNPKLLEKYVKTPHVERFVELVRNNRCGKFLDYLADLCVCRDEANKKIQELICNSVLSEKNRDIFMKTELAPSFGKKTADVYICWNFPNTACRLLVQCAESNSQEDRDMIDYYRHQLGLIAQMCQDQQYLAIDPPPERKLLNISHELPIDLVLQCMSDTRLPCDIRASFTRLMLHLHVVRGSPVTAVRHARLWRDIPNQVDVVTYHSNLTASFADAGPSRHLQHEKFKGLLGVVDDYLAGLRRIYSNGDVVLSESPHYCDQNRLTFEIVNLARALAQFGFYTFEELLKLAQNLLAITDCSPKQSITSQRLAPHTKLMRQLTRGMLNTQASTDSTTTSTPKRPTSLKHSDSDAEETAKAKESREMVLQTKLIVVELLQFIMDVRRDYRITVALSYFKNKFPCNENGELLEAPVITEKIVNEMRAEVFDKTEQELDFDGEQGQQLLRILLQMTMNDYPPLTSMALKVLFRHFNQYQELIEDLKQVQLLVSNRDVDNYHQIDRDLFILKNLTEKSELWVHFGKPVASTTKRQKNLSVDRSRSMSGDDLLNDNTDEVDHERLVEDLNELSADNGPLPPQIFIDFIKQHYPQNKIKCVQLVQQLFNNSERDTMSTALHDLMDKAPLVAYPIVKEIVKRMRNLCFEDSRDLRGYERISGTRNDLMNQQLLRNMRVFEVVLEFLSVPYDKKNDTEMPKLVTLAHEFLRSFCKNNKENQNRLQLYVSIDNDAREGSLSVNTVEEVQTLVSVYRNNPELCENVSESLISHIVGLIEHKQRNAIFLEFLQVVVSSCEKEIDSVQLKIVEEIGKASDEVRPFYVDSASFEQLLEMMRNEVDLDVVSPLRYHTELVKLMAMCTKGKNSSTELKCASFLPMDHIVRVVTAKECIVEVKSVYLQFMLHCYIDSDIELKDANNAEYLEQIMDDILADIRQFSYKLSRETRPTPELISLERYVCQQLTEVLIKFFEKPYSQQPMIDIKQHQKRFTHIVQQLTELQNGPLKSSNHSKNWYRVAECTKRLNKCADELGVVPLTSYALPPVSSATTAKQRWQSAAHSARFITRNQQSLSIRTNRTLNAPRYSRAVDSMNNVVMCYQQLIAELRIFLQPLQGAECSVLVDVLHLPDKLFPIGSMLRDRCEHGGVCSKLIQHCKLLLQQKHEGLCSRVLATLCRMATSAKHNFILQSAFQSSILGMEGNEVFIEKGRSVRKQLLQRYFGIDAVQGGQKSIMSNIKDSDGKKKEYIFDNELRPLTNVSLYQVQCKLNDAGAVDLVIDLIVMEPSCEIFLKACQLAKALLYEGNHEVQMTFYERLKHKKVADKFFRALINKLQTAQNRLKSDMMSEKSHRGKSALSTSISRRSSTVMTPVPYSMDCPLTETLHPNPKLNAQNSFESGPKQPLPSDYSNVSSLPCTMDCNEDDKPNEYLPTEVSIIEPILRFLQLLCENHNNVLQNFLRTQNSRPDYNLVGETLTFLDTICGSTKGSLGVFGEIGEHNFSLITQTLITLTEFCQGPCHENQNTLAMHESNGLDIIISLVLNDIRPLADEHMDLALEIKSNASKLLLAIMESRHDSENAERVLRNMFHTSGGPAQLIKAIVQAYEMSSSNDFKVTKVKHQLIAHNNGKASTPVIPEISINRADVKSESPVVSPTVTSLIDPKEVGHNVYILAHQLSRHNEELARLLDPSKAPNDAMRDALEFYRTHTAQIEIVRSDRKLERVVFPIHDVCSYITPETKAHVFINTERDAQGSKVTDFFDKWQELYDEMKWQKKLQSQPLLSAITKRLRVWGRMAFFNAVLINIIIAICYPFDQSPIGDSIRLGNPFLYVSMVIAGYQLYTSWEEGDTVGASLRSQLGIFGVIICFMMIMSAICGVKSSIALFGLFQILNKSLHLISYVGHRGLIDRRWNERFTDSTVWYYLVYLLCCALGVFCHPFFYSLLLFDIVVNEETLRNVIRSVTRNWQSIILTGVLGLILVYHFSIIGYIFFQKDFRLEVEKLDDDILVSVQPPDWPQCDSKDSECPATIPPQISEEDDKFLTCSSLRMCILMTLNWGMRNGGGIGDVLRTVHPQEPYWMWRIVYDLSFYIVLIVIVLNLIFGVIIDTFGDLRTEKNENEDILKNTCFICGLERGRFDNKAITFEEHNEFEHNLWHYLYFIVWLQIKDETEFTGPESYVADCVKKKNLDWFPRMQAISLKEENVDSDQLDMKDLQEQMRSNQRTIVELSRKIQELNHLLVENMTRS</sequence>
<evidence type="ECO:0000256" key="3">
    <source>
        <dbReference type="ARBA" id="ARBA00022448"/>
    </source>
</evidence>
<keyword evidence="12 13" id="KW-0407">Ion channel</keyword>
<dbReference type="Proteomes" id="UP000659654">
    <property type="component" value="Unassembled WGS sequence"/>
</dbReference>
<comment type="domain">
    <text evidence="13">The receptor contains a calcium channel in its C-terminal extremity. Its large N-terminal cytoplasmic region has the ligand-binding site in the N-terminus and modulatory sites in the middle portion immediately upstream of the channel region.</text>
</comment>
<keyword evidence="10 13" id="KW-0675">Receptor</keyword>
<evidence type="ECO:0000256" key="1">
    <source>
        <dbReference type="ARBA" id="ARBA00004477"/>
    </source>
</evidence>
<evidence type="ECO:0000313" key="17">
    <source>
        <dbReference type="EMBL" id="CAD5227261.1"/>
    </source>
</evidence>
<evidence type="ECO:0000256" key="8">
    <source>
        <dbReference type="ARBA" id="ARBA00023065"/>
    </source>
</evidence>
<evidence type="ECO:0000256" key="7">
    <source>
        <dbReference type="ARBA" id="ARBA00022989"/>
    </source>
</evidence>
<dbReference type="GO" id="GO:0005509">
    <property type="term" value="F:calcium ion binding"/>
    <property type="evidence" value="ECO:0007669"/>
    <property type="project" value="TreeGrafter"/>
</dbReference>
<keyword evidence="14" id="KW-0175">Coiled coil</keyword>
<feature type="transmembrane region" description="Helical" evidence="13">
    <location>
        <begin position="2809"/>
        <end position="2828"/>
    </location>
</feature>
<dbReference type="GO" id="GO:0005886">
    <property type="term" value="C:plasma membrane"/>
    <property type="evidence" value="ECO:0007669"/>
    <property type="project" value="TreeGrafter"/>
</dbReference>
<feature type="compositionally biased region" description="Basic and acidic residues" evidence="15">
    <location>
        <begin position="1087"/>
        <end position="1100"/>
    </location>
</feature>
<dbReference type="Gene3D" id="1.25.10.30">
    <property type="entry name" value="IP3 receptor type 1 binding core, RIH domain"/>
    <property type="match status" value="1"/>
</dbReference>
<dbReference type="SUPFAM" id="SSF100909">
    <property type="entry name" value="IP3 receptor type 1 binding core, domain 2"/>
    <property type="match status" value="2"/>
</dbReference>
<keyword evidence="7 13" id="KW-1133">Transmembrane helix</keyword>
<evidence type="ECO:0000256" key="11">
    <source>
        <dbReference type="ARBA" id="ARBA00023286"/>
    </source>
</evidence>
<feature type="compositionally biased region" description="Basic and acidic residues" evidence="15">
    <location>
        <begin position="2067"/>
        <end position="2076"/>
    </location>
</feature>
<dbReference type="Gene3D" id="2.80.10.50">
    <property type="match status" value="2"/>
</dbReference>
<dbReference type="Proteomes" id="UP000582659">
    <property type="component" value="Unassembled WGS sequence"/>
</dbReference>
<evidence type="ECO:0000256" key="4">
    <source>
        <dbReference type="ARBA" id="ARBA00022692"/>
    </source>
</evidence>
<evidence type="ECO:0000256" key="5">
    <source>
        <dbReference type="ARBA" id="ARBA00022737"/>
    </source>
</evidence>
<feature type="coiled-coil region" evidence="14">
    <location>
        <begin position="2919"/>
        <end position="2960"/>
    </location>
</feature>
<comment type="subcellular location">
    <subcellularLocation>
        <location evidence="1 13">Endoplasmic reticulum membrane</location>
        <topology evidence="1 13">Multi-pass membrane protein</topology>
    </subcellularLocation>
</comment>
<accession>A0A811LJE4</accession>
<organism evidence="17 18">
    <name type="scientific">Bursaphelenchus xylophilus</name>
    <name type="common">Pinewood nematode worm</name>
    <name type="synonym">Aphelenchoides xylophilus</name>
    <dbReference type="NCBI Taxonomy" id="6326"/>
    <lineage>
        <taxon>Eukaryota</taxon>
        <taxon>Metazoa</taxon>
        <taxon>Ecdysozoa</taxon>
        <taxon>Nematoda</taxon>
        <taxon>Chromadorea</taxon>
        <taxon>Rhabditida</taxon>
        <taxon>Tylenchina</taxon>
        <taxon>Tylenchomorpha</taxon>
        <taxon>Aphelenchoidea</taxon>
        <taxon>Aphelenchoididae</taxon>
        <taxon>Bursaphelenchus</taxon>
    </lineage>
</organism>
<keyword evidence="13" id="KW-0107">Calcium channel</keyword>
<dbReference type="GO" id="GO:0051209">
    <property type="term" value="P:release of sequestered calcium ion into cytosol"/>
    <property type="evidence" value="ECO:0007669"/>
    <property type="project" value="UniProtKB-UniRule"/>
</dbReference>
<dbReference type="SMART" id="SM00472">
    <property type="entry name" value="MIR"/>
    <property type="match status" value="3"/>
</dbReference>
<dbReference type="InterPro" id="IPR005821">
    <property type="entry name" value="Ion_trans_dom"/>
</dbReference>
<dbReference type="InterPro" id="IPR016093">
    <property type="entry name" value="MIR_motif"/>
</dbReference>
<dbReference type="InterPro" id="IPR036300">
    <property type="entry name" value="MIR_dom_sf"/>
</dbReference>
<reference evidence="17" key="1">
    <citation type="submission" date="2020-09" db="EMBL/GenBank/DDBJ databases">
        <authorList>
            <person name="Kikuchi T."/>
        </authorList>
    </citation>
    <scope>NUCLEOTIDE SEQUENCE</scope>
    <source>
        <strain evidence="17">Ka4C1</strain>
    </source>
</reference>
<evidence type="ECO:0000256" key="12">
    <source>
        <dbReference type="ARBA" id="ARBA00023303"/>
    </source>
</evidence>
<keyword evidence="5" id="KW-0677">Repeat</keyword>
<dbReference type="EMBL" id="CAJFCV020000004">
    <property type="protein sequence ID" value="CAG9117330.1"/>
    <property type="molecule type" value="Genomic_DNA"/>
</dbReference>
<dbReference type="Pfam" id="PF00520">
    <property type="entry name" value="Ion_trans"/>
    <property type="match status" value="1"/>
</dbReference>
<dbReference type="PRINTS" id="PR00779">
    <property type="entry name" value="INSP3RECEPTR"/>
</dbReference>
<dbReference type="OrthoDB" id="76898at2759"/>
<dbReference type="InterPro" id="IPR013662">
    <property type="entry name" value="RIH_assoc-dom"/>
</dbReference>
<feature type="domain" description="MIR" evidence="16">
    <location>
        <begin position="509"/>
        <end position="570"/>
    </location>
</feature>
<keyword evidence="13" id="KW-0106">Calcium</keyword>
<dbReference type="Pfam" id="PF01365">
    <property type="entry name" value="RYDR_ITPR"/>
    <property type="match status" value="2"/>
</dbReference>
<keyword evidence="3 13" id="KW-0813">Transport</keyword>
<dbReference type="PANTHER" id="PTHR13715:SF102">
    <property type="entry name" value="INOSITOL 1,4,5-TRISPHOSPHATE RECEPTOR"/>
    <property type="match status" value="1"/>
</dbReference>
<evidence type="ECO:0000256" key="15">
    <source>
        <dbReference type="SAM" id="MobiDB-lite"/>
    </source>
</evidence>
<name>A0A811LJE4_BURXY</name>
<keyword evidence="4 13" id="KW-0812">Transmembrane</keyword>
<dbReference type="FunFam" id="1.25.10.30:FF:000003">
    <property type="entry name" value="Protein CBR-ITR-1, isoform a"/>
    <property type="match status" value="1"/>
</dbReference>
<keyword evidence="18" id="KW-1185">Reference proteome</keyword>
<feature type="region of interest" description="Disordered" evidence="15">
    <location>
        <begin position="1270"/>
        <end position="1290"/>
    </location>
</feature>
<feature type="domain" description="MIR" evidence="16">
    <location>
        <begin position="354"/>
        <end position="412"/>
    </location>
</feature>
<evidence type="ECO:0000256" key="13">
    <source>
        <dbReference type="RuleBase" id="RU368044"/>
    </source>
</evidence>
<dbReference type="GO" id="GO:0005220">
    <property type="term" value="F:inositol 1,4,5-trisphosphate-gated calcium channel activity"/>
    <property type="evidence" value="ECO:0007669"/>
    <property type="project" value="UniProtKB-UniRule"/>
</dbReference>
<dbReference type="EMBL" id="CAJFDI010000004">
    <property type="protein sequence ID" value="CAD5227261.1"/>
    <property type="molecule type" value="Genomic_DNA"/>
</dbReference>
<feature type="transmembrane region" description="Helical" evidence="13">
    <location>
        <begin position="2548"/>
        <end position="2565"/>
    </location>
</feature>
<evidence type="ECO:0000259" key="16">
    <source>
        <dbReference type="PROSITE" id="PS50919"/>
    </source>
</evidence>
<dbReference type="InterPro" id="IPR035910">
    <property type="entry name" value="RyR/IP3R_RIH_dom_sf"/>
</dbReference>
<evidence type="ECO:0000313" key="18">
    <source>
        <dbReference type="Proteomes" id="UP000659654"/>
    </source>
</evidence>
<feature type="transmembrane region" description="Helical" evidence="13">
    <location>
        <begin position="2585"/>
        <end position="2611"/>
    </location>
</feature>
<keyword evidence="9 13" id="KW-0472">Membrane</keyword>